<dbReference type="Proteomes" id="UP000024635">
    <property type="component" value="Unassembled WGS sequence"/>
</dbReference>
<dbReference type="AlphaFoldDB" id="A0A016T6K6"/>
<sequence length="146" mass="16635">MALGPFSPATLRIIRTDSLELFYHFSCRNISSSRGSFNPIESFLLVTCVIFGSRSTTSRAIFIDSCLFRAFETFECGAFNNLDISTTLFPPSAMRIIAELKSFLDRIYNANKWLLECVVETGSSYEKKKPNELPSHNFLLPRNIRF</sequence>
<evidence type="ECO:0000313" key="1">
    <source>
        <dbReference type="EMBL" id="EYB98239.1"/>
    </source>
</evidence>
<comment type="caution">
    <text evidence="1">The sequence shown here is derived from an EMBL/GenBank/DDBJ whole genome shotgun (WGS) entry which is preliminary data.</text>
</comment>
<accession>A0A016T6K6</accession>
<dbReference type="EMBL" id="JARK01001469">
    <property type="protein sequence ID" value="EYB98239.1"/>
    <property type="molecule type" value="Genomic_DNA"/>
</dbReference>
<evidence type="ECO:0000313" key="2">
    <source>
        <dbReference type="Proteomes" id="UP000024635"/>
    </source>
</evidence>
<keyword evidence="2" id="KW-1185">Reference proteome</keyword>
<proteinExistence type="predicted"/>
<protein>
    <submittedName>
        <fullName evidence="1">Uncharacterized protein</fullName>
    </submittedName>
</protein>
<reference evidence="2" key="1">
    <citation type="journal article" date="2015" name="Nat. Genet.">
        <title>The genome and transcriptome of the zoonotic hookworm Ancylostoma ceylanicum identify infection-specific gene families.</title>
        <authorList>
            <person name="Schwarz E.M."/>
            <person name="Hu Y."/>
            <person name="Antoshechkin I."/>
            <person name="Miller M.M."/>
            <person name="Sternberg P.W."/>
            <person name="Aroian R.V."/>
        </authorList>
    </citation>
    <scope>NUCLEOTIDE SEQUENCE</scope>
    <source>
        <strain evidence="2">HY135</strain>
    </source>
</reference>
<gene>
    <name evidence="1" type="primary">Acey_s0133.g1790</name>
    <name evidence="1" type="ORF">Y032_0133g1790</name>
</gene>
<name>A0A016T6K6_9BILA</name>
<organism evidence="1 2">
    <name type="scientific">Ancylostoma ceylanicum</name>
    <dbReference type="NCBI Taxonomy" id="53326"/>
    <lineage>
        <taxon>Eukaryota</taxon>
        <taxon>Metazoa</taxon>
        <taxon>Ecdysozoa</taxon>
        <taxon>Nematoda</taxon>
        <taxon>Chromadorea</taxon>
        <taxon>Rhabditida</taxon>
        <taxon>Rhabditina</taxon>
        <taxon>Rhabditomorpha</taxon>
        <taxon>Strongyloidea</taxon>
        <taxon>Ancylostomatidae</taxon>
        <taxon>Ancylostomatinae</taxon>
        <taxon>Ancylostoma</taxon>
    </lineage>
</organism>